<evidence type="ECO:0000313" key="2">
    <source>
        <dbReference type="Proteomes" id="UP000009232"/>
    </source>
</evidence>
<dbReference type="Pfam" id="PF00106">
    <property type="entry name" value="adh_short"/>
    <property type="match status" value="1"/>
</dbReference>
<dbReference type="InterPro" id="IPR051468">
    <property type="entry name" value="Fungal_SecMetab_SDRs"/>
</dbReference>
<gene>
    <name evidence="1" type="ordered locus">Thicy_1292</name>
</gene>
<dbReference type="Proteomes" id="UP000009232">
    <property type="component" value="Chromosome"/>
</dbReference>
<dbReference type="InterPro" id="IPR002347">
    <property type="entry name" value="SDR_fam"/>
</dbReference>
<reference evidence="1 2" key="1">
    <citation type="submission" date="2011-05" db="EMBL/GenBank/DDBJ databases">
        <title>Complete sequence of Thioalkalimicrobium cyclicum ALM1.</title>
        <authorList>
            <consortium name="US DOE Joint Genome Institute"/>
            <person name="Lucas S."/>
            <person name="Han J."/>
            <person name="Lapidus A."/>
            <person name="Cheng J.-F."/>
            <person name="Goodwin L."/>
            <person name="Pitluck S."/>
            <person name="Peters L."/>
            <person name="Mikhailova N."/>
            <person name="Davenport K."/>
            <person name="Han C."/>
            <person name="Tapia R."/>
            <person name="Land M."/>
            <person name="Hauser L."/>
            <person name="Kyrpides N."/>
            <person name="Ivanova N."/>
            <person name="Pagani I."/>
            <person name="Kappler U."/>
            <person name="Woyke T."/>
        </authorList>
    </citation>
    <scope>NUCLEOTIDE SEQUENCE [LARGE SCALE GENOMIC DNA]</scope>
    <source>
        <strain evidence="2">DSM 14477 / JCM 11371 / ALM1</strain>
    </source>
</reference>
<dbReference type="AlphaFoldDB" id="F6D9C9"/>
<proteinExistence type="predicted"/>
<evidence type="ECO:0000313" key="1">
    <source>
        <dbReference type="EMBL" id="AEG32056.1"/>
    </source>
</evidence>
<accession>F6D9C9</accession>
<dbReference type="Gene3D" id="3.40.50.720">
    <property type="entry name" value="NAD(P)-binding Rossmann-like Domain"/>
    <property type="match status" value="1"/>
</dbReference>
<protein>
    <submittedName>
        <fullName evidence="1">Polysaccharide biosynthesis protein CapD</fullName>
    </submittedName>
</protein>
<dbReference type="KEGG" id="tcy:Thicy_1292"/>
<name>F6D9C9_THICA</name>
<sequence length="259" mass="28216">MTQDTHHDVLVVGASGAIGQALVNQALAHLPSEARLIRMARNPKSLPRLTTAHQIIDLAMDFSDSAQVPMLFNQAHQDWSAATGLEQPLAHLGQIWIATGLLHDAELQPEKRHQALSAQALQRSFSVNAIGPSLLLSQILAVLPRRIMLKIGVLSARVGSISDNRMGGWYSYRASKAALNMLLKTLAIELARTHPNITLLGMQPGTTQSALSAPFSRHVAPDALQSPEFTAQHLYQVLQQCQPSDSGKLLDFMGEFFEP</sequence>
<dbReference type="PANTHER" id="PTHR43544">
    <property type="entry name" value="SHORT-CHAIN DEHYDROGENASE/REDUCTASE"/>
    <property type="match status" value="1"/>
</dbReference>
<dbReference type="GO" id="GO:0016491">
    <property type="term" value="F:oxidoreductase activity"/>
    <property type="evidence" value="ECO:0007669"/>
    <property type="project" value="TreeGrafter"/>
</dbReference>
<dbReference type="SUPFAM" id="SSF51735">
    <property type="entry name" value="NAD(P)-binding Rossmann-fold domains"/>
    <property type="match status" value="1"/>
</dbReference>
<dbReference type="EMBL" id="CP002776">
    <property type="protein sequence ID" value="AEG32056.1"/>
    <property type="molecule type" value="Genomic_DNA"/>
</dbReference>
<keyword evidence="2" id="KW-1185">Reference proteome</keyword>
<organism evidence="1 2">
    <name type="scientific">Thiomicrospira cyclica (strain DSM 14477 / JCM 11371 / ALM1)</name>
    <name type="common">Thioalkalimicrobium cyclicum</name>
    <dbReference type="NCBI Taxonomy" id="717773"/>
    <lineage>
        <taxon>Bacteria</taxon>
        <taxon>Pseudomonadati</taxon>
        <taxon>Pseudomonadota</taxon>
        <taxon>Gammaproteobacteria</taxon>
        <taxon>Thiotrichales</taxon>
        <taxon>Piscirickettsiaceae</taxon>
        <taxon>Thiomicrospira</taxon>
    </lineage>
</organism>
<dbReference type="PANTHER" id="PTHR43544:SF12">
    <property type="entry name" value="NAD(P)-BINDING ROSSMANN-FOLD SUPERFAMILY PROTEIN"/>
    <property type="match status" value="1"/>
</dbReference>
<dbReference type="eggNOG" id="COG1028">
    <property type="taxonomic scope" value="Bacteria"/>
</dbReference>
<dbReference type="InterPro" id="IPR036291">
    <property type="entry name" value="NAD(P)-bd_dom_sf"/>
</dbReference>
<dbReference type="GO" id="GO:0005737">
    <property type="term" value="C:cytoplasm"/>
    <property type="evidence" value="ECO:0007669"/>
    <property type="project" value="TreeGrafter"/>
</dbReference>
<dbReference type="PRINTS" id="PR00081">
    <property type="entry name" value="GDHRDH"/>
</dbReference>
<dbReference type="STRING" id="717773.Thicy_1292"/>
<dbReference type="OrthoDB" id="9785826at2"/>
<dbReference type="HOGENOM" id="CLU_010194_9_7_6"/>